<dbReference type="GO" id="GO:0043590">
    <property type="term" value="C:bacterial nucleoid"/>
    <property type="evidence" value="ECO:0007669"/>
    <property type="project" value="TreeGrafter"/>
</dbReference>
<feature type="domain" description="DNA replication/recombination mediator RecO N-terminal" evidence="8">
    <location>
        <begin position="1"/>
        <end position="80"/>
    </location>
</feature>
<keyword evidence="3 7" id="KW-0227">DNA damage</keyword>
<keyword evidence="4 7" id="KW-0233">DNA recombination</keyword>
<dbReference type="InterPro" id="IPR042242">
    <property type="entry name" value="RecO_C"/>
</dbReference>
<proteinExistence type="inferred from homology"/>
<dbReference type="HAMAP" id="MF_00201">
    <property type="entry name" value="RecO"/>
    <property type="match status" value="1"/>
</dbReference>
<dbReference type="Gene3D" id="1.20.1440.120">
    <property type="entry name" value="Recombination protein O, C-terminal domain"/>
    <property type="match status" value="1"/>
</dbReference>
<evidence type="ECO:0000256" key="3">
    <source>
        <dbReference type="ARBA" id="ARBA00022763"/>
    </source>
</evidence>
<organism evidence="9 10">
    <name type="scientific">Candidatus Nitrobium versatile</name>
    <dbReference type="NCBI Taxonomy" id="2884831"/>
    <lineage>
        <taxon>Bacteria</taxon>
        <taxon>Pseudomonadati</taxon>
        <taxon>Nitrospirota</taxon>
        <taxon>Nitrospiria</taxon>
        <taxon>Nitrospirales</taxon>
        <taxon>Nitrospiraceae</taxon>
        <taxon>Candidatus Nitrobium</taxon>
    </lineage>
</organism>
<evidence type="ECO:0000256" key="2">
    <source>
        <dbReference type="ARBA" id="ARBA00021310"/>
    </source>
</evidence>
<dbReference type="Pfam" id="PF02565">
    <property type="entry name" value="RecO_C"/>
    <property type="match status" value="1"/>
</dbReference>
<protein>
    <recommendedName>
        <fullName evidence="2 7">DNA repair protein RecO</fullName>
    </recommendedName>
    <alternativeName>
        <fullName evidence="6 7">Recombination protein O</fullName>
    </alternativeName>
</protein>
<dbReference type="SUPFAM" id="SSF57863">
    <property type="entry name" value="ArfGap/RecO-like zinc finger"/>
    <property type="match status" value="1"/>
</dbReference>
<dbReference type="SUPFAM" id="SSF50249">
    <property type="entry name" value="Nucleic acid-binding proteins"/>
    <property type="match status" value="1"/>
</dbReference>
<evidence type="ECO:0000313" key="9">
    <source>
        <dbReference type="EMBL" id="MBZ0156447.1"/>
    </source>
</evidence>
<dbReference type="InterPro" id="IPR003717">
    <property type="entry name" value="RecO"/>
</dbReference>
<dbReference type="Pfam" id="PF11967">
    <property type="entry name" value="RecO_N"/>
    <property type="match status" value="1"/>
</dbReference>
<dbReference type="GO" id="GO:0006302">
    <property type="term" value="P:double-strand break repair"/>
    <property type="evidence" value="ECO:0007669"/>
    <property type="project" value="TreeGrafter"/>
</dbReference>
<dbReference type="GO" id="GO:0006310">
    <property type="term" value="P:DNA recombination"/>
    <property type="evidence" value="ECO:0007669"/>
    <property type="project" value="UniProtKB-UniRule"/>
</dbReference>
<name>A0A953J8B9_9BACT</name>
<dbReference type="Gene3D" id="2.40.50.140">
    <property type="entry name" value="Nucleic acid-binding proteins"/>
    <property type="match status" value="1"/>
</dbReference>
<evidence type="ECO:0000313" key="10">
    <source>
        <dbReference type="Proteomes" id="UP000705867"/>
    </source>
</evidence>
<dbReference type="Proteomes" id="UP000705867">
    <property type="component" value="Unassembled WGS sequence"/>
</dbReference>
<keyword evidence="5 7" id="KW-0234">DNA repair</keyword>
<evidence type="ECO:0000259" key="8">
    <source>
        <dbReference type="Pfam" id="PF11967"/>
    </source>
</evidence>
<reference evidence="9" key="2">
    <citation type="submission" date="2021-08" db="EMBL/GenBank/DDBJ databases">
        <authorList>
            <person name="Dalcin Martins P."/>
        </authorList>
    </citation>
    <scope>NUCLEOTIDE SEQUENCE</scope>
    <source>
        <strain evidence="9">MAG_39</strain>
    </source>
</reference>
<evidence type="ECO:0000256" key="6">
    <source>
        <dbReference type="ARBA" id="ARBA00033409"/>
    </source>
</evidence>
<gene>
    <name evidence="7 9" type="primary">recO</name>
    <name evidence="9" type="ORF">K8I29_09605</name>
</gene>
<dbReference type="InterPro" id="IPR037278">
    <property type="entry name" value="ARFGAP/RecO"/>
</dbReference>
<reference evidence="9" key="1">
    <citation type="journal article" date="2021" name="bioRxiv">
        <title>Unraveling nitrogen, sulfur and carbon metabolic pathways and microbial community transcriptional responses to substrate deprivation and toxicity stresses in a bioreactor mimicking anoxic brackish coastal sediment conditions.</title>
        <authorList>
            <person name="Martins P.D."/>
            <person name="Echeveste M.J."/>
            <person name="Arshad A."/>
            <person name="Kurth J."/>
            <person name="Ouboter H."/>
            <person name="Jetten M.S.M."/>
            <person name="Welte C.U."/>
        </authorList>
    </citation>
    <scope>NUCLEOTIDE SEQUENCE</scope>
    <source>
        <strain evidence="9">MAG_39</strain>
    </source>
</reference>
<comment type="caution">
    <text evidence="9">The sequence shown here is derived from an EMBL/GenBank/DDBJ whole genome shotgun (WGS) entry which is preliminary data.</text>
</comment>
<comment type="similarity">
    <text evidence="1 7">Belongs to the RecO family.</text>
</comment>
<evidence type="ECO:0000256" key="4">
    <source>
        <dbReference type="ARBA" id="ARBA00023172"/>
    </source>
</evidence>
<evidence type="ECO:0000256" key="5">
    <source>
        <dbReference type="ARBA" id="ARBA00023204"/>
    </source>
</evidence>
<accession>A0A953J8B9</accession>
<evidence type="ECO:0000256" key="1">
    <source>
        <dbReference type="ARBA" id="ARBA00007452"/>
    </source>
</evidence>
<dbReference type="InterPro" id="IPR022572">
    <property type="entry name" value="DNA_rep/recomb_RecO_N"/>
</dbReference>
<sequence>MLKRTKGIVLRSTVFGEADLIVTYLTPEYGLLKVFAKSPRKVKSRFGSSLEPLTYSRISFLGKEESALPRLTQSDIIRPFQALREDFRTFLSLSEILELNLSFLAERDPHPEIFMLLLTTLSKIEGTGGNALLYLYYKIKFLQMAGYSPKLDVCGTCGDAMLQNDSAVADRRHAFCLPHGAVVCSRCKREGDASMSLSGGALRFYRSLLQWNSAVVDRISAPESLLSEVGDVIDSHIRYALGPFRVSSRKYLESIPS</sequence>
<dbReference type="NCBIfam" id="TIGR00613">
    <property type="entry name" value="reco"/>
    <property type="match status" value="1"/>
</dbReference>
<dbReference type="EMBL" id="JAIOIV010000076">
    <property type="protein sequence ID" value="MBZ0156447.1"/>
    <property type="molecule type" value="Genomic_DNA"/>
</dbReference>
<dbReference type="InterPro" id="IPR012340">
    <property type="entry name" value="NA-bd_OB-fold"/>
</dbReference>
<dbReference type="AlphaFoldDB" id="A0A953J8B9"/>
<evidence type="ECO:0000256" key="7">
    <source>
        <dbReference type="HAMAP-Rule" id="MF_00201"/>
    </source>
</evidence>
<comment type="function">
    <text evidence="7">Involved in DNA repair and RecF pathway recombination.</text>
</comment>
<dbReference type="PANTHER" id="PTHR33991:SF1">
    <property type="entry name" value="DNA REPAIR PROTEIN RECO"/>
    <property type="match status" value="1"/>
</dbReference>
<dbReference type="PANTHER" id="PTHR33991">
    <property type="entry name" value="DNA REPAIR PROTEIN RECO"/>
    <property type="match status" value="1"/>
</dbReference>